<protein>
    <submittedName>
        <fullName evidence="2">Uncharacterized protein</fullName>
    </submittedName>
</protein>
<comment type="caution">
    <text evidence="2">The sequence shown here is derived from an EMBL/GenBank/DDBJ whole genome shotgun (WGS) entry which is preliminary data.</text>
</comment>
<gene>
    <name evidence="2" type="ORF">RU90_GL000381</name>
</gene>
<reference evidence="2 3" key="1">
    <citation type="submission" date="2014-12" db="EMBL/GenBank/DDBJ databases">
        <title>Draft genome sequences of 10 type strains of Lactococcus.</title>
        <authorList>
            <person name="Sun Z."/>
            <person name="Zhong Z."/>
            <person name="Liu W."/>
            <person name="Zhang W."/>
            <person name="Zhang H."/>
        </authorList>
    </citation>
    <scope>NUCLEOTIDE SEQUENCE [LARGE SCALE GENOMIC DNA]</scope>
    <source>
        <strain evidence="2 3">DSM 20450</strain>
    </source>
</reference>
<feature type="transmembrane region" description="Helical" evidence="1">
    <location>
        <begin position="16"/>
        <end position="37"/>
    </location>
</feature>
<name>A0A2A5SFM9_LACLH</name>
<accession>A0A2A5SFM9</accession>
<evidence type="ECO:0000313" key="3">
    <source>
        <dbReference type="Proteomes" id="UP000218744"/>
    </source>
</evidence>
<organism evidence="2 3">
    <name type="scientific">Lactococcus lactis subsp. hordniae</name>
    <dbReference type="NCBI Taxonomy" id="203404"/>
    <lineage>
        <taxon>Bacteria</taxon>
        <taxon>Bacillati</taxon>
        <taxon>Bacillota</taxon>
        <taxon>Bacilli</taxon>
        <taxon>Lactobacillales</taxon>
        <taxon>Streptococcaceae</taxon>
        <taxon>Lactococcus</taxon>
    </lineage>
</organism>
<dbReference type="EMBL" id="JXKA01000012">
    <property type="protein sequence ID" value="PCS12235.1"/>
    <property type="molecule type" value="Genomic_DNA"/>
</dbReference>
<dbReference type="Proteomes" id="UP000218744">
    <property type="component" value="Unassembled WGS sequence"/>
</dbReference>
<sequence>MDNPIRKREEKIMKKGLKFILIIIFAVIIYFVVSFTYSKFSNNPTPENNSSVDMNIVKNGDSIFCDEVEASTYPTQWVTWKSYSSNTNIQKATRAVQKSIVTTAVVLLLAKKGNASSGEIKTAVAAALTPAIYDYIADSSKNVCFTGKIEVRIVGNTGLFYNPKSYQTRVTITSYKDSAHKKLIKTAVETRYGHPGMTYGF</sequence>
<keyword evidence="1" id="KW-1133">Transmembrane helix</keyword>
<dbReference type="AlphaFoldDB" id="A0A2A5SFM9"/>
<keyword evidence="1" id="KW-0472">Membrane</keyword>
<proteinExistence type="predicted"/>
<evidence type="ECO:0000313" key="2">
    <source>
        <dbReference type="EMBL" id="PCS12235.1"/>
    </source>
</evidence>
<keyword evidence="1" id="KW-0812">Transmembrane</keyword>
<evidence type="ECO:0000256" key="1">
    <source>
        <dbReference type="SAM" id="Phobius"/>
    </source>
</evidence>